<protein>
    <submittedName>
        <fullName evidence="2">N-acetyltransferase</fullName>
    </submittedName>
</protein>
<feature type="domain" description="N-acetyltransferase" evidence="1">
    <location>
        <begin position="10"/>
        <end position="199"/>
    </location>
</feature>
<dbReference type="Proteomes" id="UP000298471">
    <property type="component" value="Unassembled WGS sequence"/>
</dbReference>
<dbReference type="CDD" id="cd04301">
    <property type="entry name" value="NAT_SF"/>
    <property type="match status" value="1"/>
</dbReference>
<keyword evidence="3" id="KW-1185">Reference proteome</keyword>
<reference evidence="2 3" key="1">
    <citation type="submission" date="2019-04" db="EMBL/GenBank/DDBJ databases">
        <authorList>
            <person name="Feng G."/>
            <person name="Zhang J."/>
            <person name="Zhu H."/>
        </authorList>
    </citation>
    <scope>NUCLEOTIDE SEQUENCE [LARGE SCALE GENOMIC DNA]</scope>
    <source>
        <strain evidence="2 3">9PBR-1</strain>
    </source>
</reference>
<evidence type="ECO:0000313" key="3">
    <source>
        <dbReference type="Proteomes" id="UP000298471"/>
    </source>
</evidence>
<proteinExistence type="predicted"/>
<evidence type="ECO:0000259" key="1">
    <source>
        <dbReference type="PROSITE" id="PS51186"/>
    </source>
</evidence>
<comment type="caution">
    <text evidence="2">The sequence shown here is derived from an EMBL/GenBank/DDBJ whole genome shotgun (WGS) entry which is preliminary data.</text>
</comment>
<organism evidence="2 3">
    <name type="scientific">Hymenobacter metallicola</name>
    <dbReference type="NCBI Taxonomy" id="2563114"/>
    <lineage>
        <taxon>Bacteria</taxon>
        <taxon>Pseudomonadati</taxon>
        <taxon>Bacteroidota</taxon>
        <taxon>Cytophagia</taxon>
        <taxon>Cytophagales</taxon>
        <taxon>Hymenobacteraceae</taxon>
        <taxon>Hymenobacter</taxon>
    </lineage>
</organism>
<dbReference type="GO" id="GO:0016747">
    <property type="term" value="F:acyltransferase activity, transferring groups other than amino-acyl groups"/>
    <property type="evidence" value="ECO:0007669"/>
    <property type="project" value="InterPro"/>
</dbReference>
<name>A0A4Z0PVT1_9BACT</name>
<dbReference type="SUPFAM" id="SSF55729">
    <property type="entry name" value="Acyl-CoA N-acyltransferases (Nat)"/>
    <property type="match status" value="1"/>
</dbReference>
<dbReference type="PROSITE" id="PS51186">
    <property type="entry name" value="GNAT"/>
    <property type="match status" value="1"/>
</dbReference>
<dbReference type="EMBL" id="SRMB01000008">
    <property type="protein sequence ID" value="TGE20963.1"/>
    <property type="molecule type" value="Genomic_DNA"/>
</dbReference>
<gene>
    <name evidence="2" type="ORF">E5K02_24680</name>
</gene>
<keyword evidence="2" id="KW-0808">Transferase</keyword>
<accession>A0A4Z0PVT1</accession>
<sequence>MLKTSLFDSYTVAEVDADQWQAVFTLHQARVFPHEHEGSSLAYLLSVPESTRLDQLRQNLNGARHLYFLLLDGDEPVGWHYGFQRSELEYFMANTGVLPEYQNRGLYSAFLKFIVQHAADLGFQYLTSIHHSDNNAVLVPKLKAGFVLQAFGYLIQTMLLDASVGPMVQLVYPTKDEYRRFLGFQRGVPSLNSPPDEVG</sequence>
<dbReference type="AlphaFoldDB" id="A0A4Z0PVT1"/>
<evidence type="ECO:0000313" key="2">
    <source>
        <dbReference type="EMBL" id="TGE20963.1"/>
    </source>
</evidence>
<dbReference type="RefSeq" id="WP_135399093.1">
    <property type="nucleotide sequence ID" value="NZ_SRMB01000008.1"/>
</dbReference>
<dbReference type="Gene3D" id="3.40.630.30">
    <property type="match status" value="1"/>
</dbReference>
<dbReference type="Pfam" id="PF00583">
    <property type="entry name" value="Acetyltransf_1"/>
    <property type="match status" value="1"/>
</dbReference>
<dbReference type="InterPro" id="IPR016181">
    <property type="entry name" value="Acyl_CoA_acyltransferase"/>
</dbReference>
<dbReference type="InterPro" id="IPR000182">
    <property type="entry name" value="GNAT_dom"/>
</dbReference>
<dbReference type="OrthoDB" id="9342569at2"/>